<dbReference type="RefSeq" id="WP_007418395.1">
    <property type="nucleotide sequence ID" value="NZ_ABOX02000063.1"/>
</dbReference>
<feature type="compositionally biased region" description="Polar residues" evidence="3">
    <location>
        <begin position="46"/>
        <end position="55"/>
    </location>
</feature>
<organism evidence="4 5">
    <name type="scientific">Pedosphaera parvula (strain Ellin514)</name>
    <dbReference type="NCBI Taxonomy" id="320771"/>
    <lineage>
        <taxon>Bacteria</taxon>
        <taxon>Pseudomonadati</taxon>
        <taxon>Verrucomicrobiota</taxon>
        <taxon>Pedosphaerae</taxon>
        <taxon>Pedosphaerales</taxon>
        <taxon>Pedosphaeraceae</taxon>
        <taxon>Pedosphaera</taxon>
    </lineage>
</organism>
<dbReference type="Proteomes" id="UP000003688">
    <property type="component" value="Unassembled WGS sequence"/>
</dbReference>
<name>B9XRF7_PEDPL</name>
<evidence type="ECO:0000256" key="3">
    <source>
        <dbReference type="SAM" id="MobiDB-lite"/>
    </source>
</evidence>
<dbReference type="GO" id="GO:0016020">
    <property type="term" value="C:membrane"/>
    <property type="evidence" value="ECO:0007669"/>
    <property type="project" value="InterPro"/>
</dbReference>
<dbReference type="GO" id="GO:0015288">
    <property type="term" value="F:porin activity"/>
    <property type="evidence" value="ECO:0007669"/>
    <property type="project" value="InterPro"/>
</dbReference>
<dbReference type="InterPro" id="IPR007049">
    <property type="entry name" value="Carb-sel_porin_OprB"/>
</dbReference>
<sequence precursor="true">MKIRGNWKRTRAVWLVALVAAPVVSAAENPSNGSTEPISPGFKSNAEASGQTNAEPKTEMWSWHAQNTYILQYHPGFPAKYSGPNSLRNVNEVDETGSLDLLVGRRLWPGAEFHVDGLMWQGFGFSGTRGVEGFPNGEAFRVGTKVPNVNISRLFIRQTIGLGGELENVTGDDLHLAGERDVSRVTLTVGKMSAKDIFDNNAYANDPRTQFMNWSLMANQAWDYPADSLGFMTGLAVELNQPSWTARYGFFQVPRTSNGVAQDQAYTKAWAMVTELEHRHTLNEHPGAIRLLGYLNQAHMGSYQETLNNPSLNENITLTREYRFKYGVGLNVEQELVKDIGVFMRLGWSDGQNEAWMFSDVDHAASLGLSVKGSFWSRPDDTLGLGGAINGITHVHQEFFAAGGLGILAGDGALTYGLEELMEIYYDFQIWKTVHGAGDYQFINHPAFNRDRGPVSVFSARLHFAF</sequence>
<evidence type="ECO:0000313" key="5">
    <source>
        <dbReference type="Proteomes" id="UP000003688"/>
    </source>
</evidence>
<dbReference type="InterPro" id="IPR038673">
    <property type="entry name" value="OprB_sf"/>
</dbReference>
<keyword evidence="5" id="KW-1185">Reference proteome</keyword>
<gene>
    <name evidence="4" type="ORF">Cflav_PD0682</name>
</gene>
<evidence type="ECO:0000256" key="2">
    <source>
        <dbReference type="RuleBase" id="RU363072"/>
    </source>
</evidence>
<accession>B9XRF7</accession>
<dbReference type="Gene3D" id="2.40.160.180">
    <property type="entry name" value="Carbohydrate-selective porin OprB"/>
    <property type="match status" value="1"/>
</dbReference>
<feature type="region of interest" description="Disordered" evidence="3">
    <location>
        <begin position="26"/>
        <end position="57"/>
    </location>
</feature>
<evidence type="ECO:0000256" key="1">
    <source>
        <dbReference type="ARBA" id="ARBA00008769"/>
    </source>
</evidence>
<feature type="signal peptide" evidence="2">
    <location>
        <begin position="1"/>
        <end position="26"/>
    </location>
</feature>
<dbReference type="GO" id="GO:0008643">
    <property type="term" value="P:carbohydrate transport"/>
    <property type="evidence" value="ECO:0007669"/>
    <property type="project" value="InterPro"/>
</dbReference>
<dbReference type="OrthoDB" id="5755240at2"/>
<feature type="compositionally biased region" description="Polar residues" evidence="3">
    <location>
        <begin position="28"/>
        <end position="37"/>
    </location>
</feature>
<dbReference type="AlphaFoldDB" id="B9XRF7"/>
<comment type="similarity">
    <text evidence="1 2">Belongs to the OprB family.</text>
</comment>
<dbReference type="Pfam" id="PF04966">
    <property type="entry name" value="OprB"/>
    <property type="match status" value="1"/>
</dbReference>
<keyword evidence="2" id="KW-0732">Signal</keyword>
<reference evidence="4 5" key="1">
    <citation type="journal article" date="2011" name="J. Bacteriol.">
        <title>Genome sequence of 'Pedosphaera parvula' Ellin514, an aerobic Verrucomicrobial isolate from pasture soil.</title>
        <authorList>
            <person name="Kant R."/>
            <person name="van Passel M.W."/>
            <person name="Sangwan P."/>
            <person name="Palva A."/>
            <person name="Lucas S."/>
            <person name="Copeland A."/>
            <person name="Lapidus A."/>
            <person name="Glavina Del Rio T."/>
            <person name="Dalin E."/>
            <person name="Tice H."/>
            <person name="Bruce D."/>
            <person name="Goodwin L."/>
            <person name="Pitluck S."/>
            <person name="Chertkov O."/>
            <person name="Larimer F.W."/>
            <person name="Land M.L."/>
            <person name="Hauser L."/>
            <person name="Brettin T.S."/>
            <person name="Detter J.C."/>
            <person name="Han S."/>
            <person name="de Vos W.M."/>
            <person name="Janssen P.H."/>
            <person name="Smidt H."/>
        </authorList>
    </citation>
    <scope>NUCLEOTIDE SEQUENCE [LARGE SCALE GENOMIC DNA]</scope>
    <source>
        <strain evidence="4 5">Ellin514</strain>
    </source>
</reference>
<dbReference type="STRING" id="320771.Cflav_PD0682"/>
<evidence type="ECO:0000313" key="4">
    <source>
        <dbReference type="EMBL" id="EEF57591.1"/>
    </source>
</evidence>
<comment type="caution">
    <text evidence="4">The sequence shown here is derived from an EMBL/GenBank/DDBJ whole genome shotgun (WGS) entry which is preliminary data.</text>
</comment>
<dbReference type="EMBL" id="ABOX02000063">
    <property type="protein sequence ID" value="EEF57591.1"/>
    <property type="molecule type" value="Genomic_DNA"/>
</dbReference>
<protein>
    <submittedName>
        <fullName evidence="4">Carbohydrate-selective porin OprB</fullName>
    </submittedName>
</protein>
<proteinExistence type="inferred from homology"/>
<feature type="chain" id="PRO_5007230695" evidence="2">
    <location>
        <begin position="27"/>
        <end position="466"/>
    </location>
</feature>